<reference evidence="3" key="4">
    <citation type="journal article" date="2015" name="PLoS ONE">
        <title>Comprehensive Evaluation of Toxoplasma gondii VEG and Neospora caninum LIV Genomes with Tachyzoite Stage Transcriptome and Proteome Defines Novel Transcript Features.</title>
        <authorList>
            <person name="Ramaprasad A."/>
            <person name="Mourier T."/>
            <person name="Naeem R."/>
            <person name="Malas T.B."/>
            <person name="Moussa E."/>
            <person name="Panigrahi A."/>
            <person name="Vermont S.J."/>
            <person name="Otto T.D."/>
            <person name="Wastling J."/>
            <person name="Pain A."/>
        </authorList>
    </citation>
    <scope>NUCLEOTIDE SEQUENCE</scope>
    <source>
        <strain evidence="3">Liverpool</strain>
    </source>
</reference>
<dbReference type="eggNOG" id="ENOG502TMG0">
    <property type="taxonomic scope" value="Eukaryota"/>
</dbReference>
<accession>F0V8C7</accession>
<dbReference type="InParanoid" id="F0V8C7"/>
<name>F0V8C7_NEOCL</name>
<dbReference type="AlphaFoldDB" id="F0V8C7"/>
<dbReference type="InterPro" id="IPR007226">
    <property type="entry name" value="SRS_dom"/>
</dbReference>
<dbReference type="RefSeq" id="XP_003880003.1">
    <property type="nucleotide sequence ID" value="XM_003879954.1"/>
</dbReference>
<feature type="domain" description="SRS" evidence="1">
    <location>
        <begin position="68"/>
        <end position="210"/>
    </location>
</feature>
<dbReference type="Pfam" id="PF04092">
    <property type="entry name" value="SAG"/>
    <property type="match status" value="2"/>
</dbReference>
<dbReference type="InterPro" id="IPR028352">
    <property type="entry name" value="Surface_antig_SAG1"/>
</dbReference>
<sequence length="389" mass="40299">MARTSRIQQYHGELRSKVRKLMAVCLGGVLLISGGGAAAGEPVEGLLRRSLASAADGSQTGTVVNNSVATCEGQSEAAATPNPAALTLSKSSLTATVKCLGKTDTPAPTREEDVCIDKTTEGIQGHSESNDCKFDSYTGQTVTLQTLLGANQNIQWTDESISDSDTGTGTARMLKLNEADLPRTDKTFFVGCKKQAGAAANPSCKVTVNVNARPSSVDDKNVVTCAYGEDSNQKAVEVEMSQDKNTLTIDCGKDGSMQPAEFTSQYCFPEGDTLEECSKANYSDILPTFETSWWTEAENDGTPAVLTIPKTDFPGEDQRLLLGCAPKSTAAGTPGKASGPSGSATTATSCRVVVTVKAASSASSASFTSQTVAATAGATVLPALLAGSF</sequence>
<gene>
    <name evidence="3" type="ORF">BN1204_004460</name>
    <name evidence="2" type="ORF">NCLIV_004460</name>
</gene>
<proteinExistence type="predicted"/>
<protein>
    <submittedName>
        <fullName evidence="2 3">Srs domain-containing protein</fullName>
    </submittedName>
</protein>
<dbReference type="EMBL" id="LN714475">
    <property type="protein sequence ID" value="CEL64556.1"/>
    <property type="molecule type" value="Genomic_DNA"/>
</dbReference>
<dbReference type="GeneID" id="13446017"/>
<dbReference type="SUPFAM" id="SSF74877">
    <property type="entry name" value="Major surface antigen p30, SAG1"/>
    <property type="match status" value="2"/>
</dbReference>
<dbReference type="VEuPathDB" id="ToxoDB:NCLIV_004460"/>
<reference evidence="2" key="2">
    <citation type="submission" date="2011-03" db="EMBL/GenBank/DDBJ databases">
        <title>Comparative genomics and transcriptomics of Neospora caninum and Toxoplasma gondii.</title>
        <authorList>
            <person name="Reid A.J."/>
            <person name="Sohal A."/>
            <person name="Harris D."/>
            <person name="Quail M."/>
            <person name="Sanders M."/>
            <person name="Berriman M."/>
            <person name="Wastling J.M."/>
            <person name="Pain A."/>
        </authorList>
    </citation>
    <scope>NUCLEOTIDE SEQUENCE</scope>
    <source>
        <strain evidence="2">Liverpool</strain>
    </source>
</reference>
<dbReference type="PRINTS" id="PR01801">
    <property type="entry name" value="SURFCEANTIGN"/>
</dbReference>
<dbReference type="EMBL" id="FR823381">
    <property type="protein sequence ID" value="CBZ49968.1"/>
    <property type="molecule type" value="Genomic_DNA"/>
</dbReference>
<evidence type="ECO:0000313" key="3">
    <source>
        <dbReference type="EMBL" id="CEL64556.1"/>
    </source>
</evidence>
<evidence type="ECO:0000259" key="1">
    <source>
        <dbReference type="Pfam" id="PF04092"/>
    </source>
</evidence>
<evidence type="ECO:0000313" key="4">
    <source>
        <dbReference type="Proteomes" id="UP000007494"/>
    </source>
</evidence>
<dbReference type="Gene3D" id="2.60.40.1320">
    <property type="entry name" value="SRS domain"/>
    <property type="match status" value="2"/>
</dbReference>
<evidence type="ECO:0000313" key="2">
    <source>
        <dbReference type="EMBL" id="CBZ49968.1"/>
    </source>
</evidence>
<dbReference type="Proteomes" id="UP000007494">
    <property type="component" value="Chromosome Ib"/>
</dbReference>
<keyword evidence="4" id="KW-1185">Reference proteome</keyword>
<dbReference type="InterPro" id="IPR036755">
    <property type="entry name" value="SRS_dom_sf"/>
</dbReference>
<feature type="domain" description="SRS" evidence="1">
    <location>
        <begin position="221"/>
        <end position="356"/>
    </location>
</feature>
<organism evidence="2 4">
    <name type="scientific">Neospora caninum (strain Liverpool)</name>
    <dbReference type="NCBI Taxonomy" id="572307"/>
    <lineage>
        <taxon>Eukaryota</taxon>
        <taxon>Sar</taxon>
        <taxon>Alveolata</taxon>
        <taxon>Apicomplexa</taxon>
        <taxon>Conoidasida</taxon>
        <taxon>Coccidia</taxon>
        <taxon>Eucoccidiorida</taxon>
        <taxon>Eimeriorina</taxon>
        <taxon>Sarcocystidae</taxon>
        <taxon>Neospora</taxon>
    </lineage>
</organism>
<reference evidence="4" key="3">
    <citation type="journal article" date="2012" name="PLoS Pathog.">
        <title>Comparative genomics of the apicomplexan parasites Toxoplasma gondii and Neospora caninum: Coccidia differing in host range and transmission strategy.</title>
        <authorList>
            <person name="Reid A.J."/>
            <person name="Vermont S.J."/>
            <person name="Cotton J.A."/>
            <person name="Harris D."/>
            <person name="Hill-Cawthorne G.A."/>
            <person name="Konen-Waisman S."/>
            <person name="Latham S.M."/>
            <person name="Mourier T."/>
            <person name="Norton R."/>
            <person name="Quail M.A."/>
            <person name="Sanders M."/>
            <person name="Shanmugam D."/>
            <person name="Sohal A."/>
            <person name="Wasmuth J.D."/>
            <person name="Brunk B."/>
            <person name="Grigg M.E."/>
            <person name="Howard J.C."/>
            <person name="Parkinson J."/>
            <person name="Roos D.S."/>
            <person name="Trees A.J."/>
            <person name="Berriman M."/>
            <person name="Pain A."/>
            <person name="Wastling J.M."/>
        </authorList>
    </citation>
    <scope>NUCLEOTIDE SEQUENCE [LARGE SCALE GENOMIC DNA]</scope>
    <source>
        <strain evidence="4">Liverpool</strain>
    </source>
</reference>
<reference evidence="2" key="1">
    <citation type="submission" date="2011-02" db="EMBL/GenBank/DDBJ databases">
        <authorList>
            <person name="Aslett M."/>
        </authorList>
    </citation>
    <scope>NUCLEOTIDE SEQUENCE</scope>
    <source>
        <strain evidence="2">Liverpool</strain>
    </source>
</reference>
<dbReference type="GO" id="GO:0016020">
    <property type="term" value="C:membrane"/>
    <property type="evidence" value="ECO:0007669"/>
    <property type="project" value="InterPro"/>
</dbReference>